<protein>
    <submittedName>
        <fullName evidence="1">Uncharacterized protein</fullName>
    </submittedName>
</protein>
<gene>
    <name evidence="1" type="ORF">IM811_002342</name>
</gene>
<organism evidence="1 2">
    <name type="scientific">Bionectria ochroleuca</name>
    <name type="common">Gliocladium roseum</name>
    <dbReference type="NCBI Taxonomy" id="29856"/>
    <lineage>
        <taxon>Eukaryota</taxon>
        <taxon>Fungi</taxon>
        <taxon>Dikarya</taxon>
        <taxon>Ascomycota</taxon>
        <taxon>Pezizomycotina</taxon>
        <taxon>Sordariomycetes</taxon>
        <taxon>Hypocreomycetidae</taxon>
        <taxon>Hypocreales</taxon>
        <taxon>Bionectriaceae</taxon>
        <taxon>Clonostachys</taxon>
    </lineage>
</organism>
<proteinExistence type="predicted"/>
<dbReference type="PANTHER" id="PTHR37331:SF1">
    <property type="entry name" value="YALI0F11671P"/>
    <property type="match status" value="1"/>
</dbReference>
<dbReference type="PANTHER" id="PTHR37331">
    <property type="entry name" value="YALI0F11671P"/>
    <property type="match status" value="1"/>
</dbReference>
<dbReference type="AlphaFoldDB" id="A0A8H7K7B3"/>
<reference evidence="1" key="1">
    <citation type="submission" date="2020-10" db="EMBL/GenBank/DDBJ databases">
        <title>High-Quality Genome Resource of Clonostachys rosea strain S41 by Oxford Nanopore Long-Read Sequencing.</title>
        <authorList>
            <person name="Wang H."/>
        </authorList>
    </citation>
    <scope>NUCLEOTIDE SEQUENCE</scope>
    <source>
        <strain evidence="1">S41</strain>
    </source>
</reference>
<comment type="caution">
    <text evidence="1">The sequence shown here is derived from an EMBL/GenBank/DDBJ whole genome shotgun (WGS) entry which is preliminary data.</text>
</comment>
<dbReference type="EMBL" id="JADCTT010000010">
    <property type="protein sequence ID" value="KAF9747008.1"/>
    <property type="molecule type" value="Genomic_DNA"/>
</dbReference>
<accession>A0A8H7K7B3</accession>
<evidence type="ECO:0000313" key="1">
    <source>
        <dbReference type="EMBL" id="KAF9747008.1"/>
    </source>
</evidence>
<sequence>MGPRAHLIFTRAISSLPNNPHIKVFDDHTSPASHILTLLDNDPPSKKFSIGTSAVIPPTPQSFRQNPEFLKILDQVIQEYGHEDEDVVSQARALAGPGGFNLGSGGAFFPSRSAAKRKVLLEGMALEEQAPRVVPGVQAEVDGCT</sequence>
<name>A0A8H7K7B3_BIOOC</name>
<dbReference type="Proteomes" id="UP000616885">
    <property type="component" value="Unassembled WGS sequence"/>
</dbReference>
<evidence type="ECO:0000313" key="2">
    <source>
        <dbReference type="Proteomes" id="UP000616885"/>
    </source>
</evidence>